<evidence type="ECO:0000256" key="1">
    <source>
        <dbReference type="SAM" id="MobiDB-lite"/>
    </source>
</evidence>
<evidence type="ECO:0000313" key="2">
    <source>
        <dbReference type="EMBL" id="MFD0762987.1"/>
    </source>
</evidence>
<dbReference type="RefSeq" id="WP_386783533.1">
    <property type="nucleotide sequence ID" value="NZ_JBHTIC010000020.1"/>
</dbReference>
<keyword evidence="3" id="KW-1185">Reference proteome</keyword>
<gene>
    <name evidence="2" type="ORF">ACFQZW_12925</name>
</gene>
<feature type="compositionally biased region" description="Basic and acidic residues" evidence="1">
    <location>
        <begin position="1"/>
        <end position="16"/>
    </location>
</feature>
<name>A0ABW2ZB64_9FLAO</name>
<comment type="caution">
    <text evidence="2">The sequence shown here is derived from an EMBL/GenBank/DDBJ whole genome shotgun (WGS) entry which is preliminary data.</text>
</comment>
<feature type="region of interest" description="Disordered" evidence="1">
    <location>
        <begin position="1"/>
        <end position="20"/>
    </location>
</feature>
<sequence length="67" mass="7458">MKNSERISGNKKDVKSKASSVGKTLKIKFLLSPTGKYNLAYNEGEVAELPELKAKELIDDEYAIKVK</sequence>
<reference evidence="3" key="1">
    <citation type="journal article" date="2019" name="Int. J. Syst. Evol. Microbiol.">
        <title>The Global Catalogue of Microorganisms (GCM) 10K type strain sequencing project: providing services to taxonomists for standard genome sequencing and annotation.</title>
        <authorList>
            <consortium name="The Broad Institute Genomics Platform"/>
            <consortium name="The Broad Institute Genome Sequencing Center for Infectious Disease"/>
            <person name="Wu L."/>
            <person name="Ma J."/>
        </authorList>
    </citation>
    <scope>NUCLEOTIDE SEQUENCE [LARGE SCALE GENOMIC DNA]</scope>
    <source>
        <strain evidence="3">CCUG 60022</strain>
    </source>
</reference>
<dbReference type="Proteomes" id="UP001597032">
    <property type="component" value="Unassembled WGS sequence"/>
</dbReference>
<proteinExistence type="predicted"/>
<accession>A0ABW2ZB64</accession>
<protein>
    <submittedName>
        <fullName evidence="2">Uncharacterized protein</fullName>
    </submittedName>
</protein>
<organism evidence="2 3">
    <name type="scientific">Lutibacter aestuarii</name>
    <dbReference type="NCBI Taxonomy" id="861111"/>
    <lineage>
        <taxon>Bacteria</taxon>
        <taxon>Pseudomonadati</taxon>
        <taxon>Bacteroidota</taxon>
        <taxon>Flavobacteriia</taxon>
        <taxon>Flavobacteriales</taxon>
        <taxon>Flavobacteriaceae</taxon>
        <taxon>Lutibacter</taxon>
    </lineage>
</organism>
<evidence type="ECO:0000313" key="3">
    <source>
        <dbReference type="Proteomes" id="UP001597032"/>
    </source>
</evidence>
<dbReference type="EMBL" id="JBHTIC010000020">
    <property type="protein sequence ID" value="MFD0762987.1"/>
    <property type="molecule type" value="Genomic_DNA"/>
</dbReference>